<dbReference type="Gene3D" id="3.60.60.10">
    <property type="entry name" value="Penicillin V Acylase, Chain A"/>
    <property type="match status" value="1"/>
</dbReference>
<dbReference type="InterPro" id="IPR008551">
    <property type="entry name" value="TANGO2"/>
</dbReference>
<reference evidence="1 2" key="1">
    <citation type="journal article" date="2014" name="ISME J.">
        <title>Candidatus Competibacter-lineage genomes retrieved from metagenomes reveal functional metabolic diversity.</title>
        <authorList>
            <person name="McIlroy S.J."/>
            <person name="Albertsen M."/>
            <person name="Andresen E.K."/>
            <person name="Saunders A.M."/>
            <person name="Kristiansen R."/>
            <person name="Stokholm-Bjerregaard M."/>
            <person name="Nielsen K.L."/>
            <person name="Nielsen P.H."/>
        </authorList>
    </citation>
    <scope>NUCLEOTIDE SEQUENCE [LARGE SCALE GENOMIC DNA]</scope>
    <source>
        <strain evidence="1 2">Run_B_J11</strain>
    </source>
</reference>
<dbReference type="OrthoDB" id="4380123at2"/>
<gene>
    <name evidence="1" type="ORF">BN874_870010</name>
</gene>
<evidence type="ECO:0000313" key="2">
    <source>
        <dbReference type="Proteomes" id="UP000019184"/>
    </source>
</evidence>
<keyword evidence="2" id="KW-1185">Reference proteome</keyword>
<evidence type="ECO:0008006" key="3">
    <source>
        <dbReference type="Google" id="ProtNLM"/>
    </source>
</evidence>
<comment type="caution">
    <text evidence="1">The sequence shown here is derived from an EMBL/GenBank/DDBJ whole genome shotgun (WGS) entry which is preliminary data.</text>
</comment>
<dbReference type="EMBL" id="CBTK010000306">
    <property type="protein sequence ID" value="CDH47643.1"/>
    <property type="molecule type" value="Genomic_DNA"/>
</dbReference>
<dbReference type="RefSeq" id="WP_034436816.1">
    <property type="nucleotide sequence ID" value="NZ_CBTK010000306.1"/>
</dbReference>
<dbReference type="PANTHER" id="PTHR17985:SF8">
    <property type="entry name" value="TRANSPORT AND GOLGI ORGANIZATION PROTEIN 2 HOMOLOG"/>
    <property type="match status" value="1"/>
</dbReference>
<accession>A0A7U7GG27</accession>
<dbReference type="Proteomes" id="UP000019184">
    <property type="component" value="Unassembled WGS sequence"/>
</dbReference>
<sequence length="256" mass="29064">MCLILMAYRYHPRYPLLVAANRDEFHDRPTAPLAFWDDLPQIVAGRDLKEGGTWMGLDRTGRFAAITNYRDPSRVMPDAPSRGYLVSDFLRSTEPARVYLDRLAPKASAYNGFNLVLGDAEGLFYSSNRGGEWRALAPGLYGLSNHLLDTPWPKLERGRRGLRQLLDRQPDPTPDELLELLTDRTLVPDSELPNTGVSLEWERWLSPMFINAPGYGTRSSTVLRVDADGRVWLVETTWADGSRREFQWDWPSGNPA</sequence>
<evidence type="ECO:0000313" key="1">
    <source>
        <dbReference type="EMBL" id="CDH47643.1"/>
    </source>
</evidence>
<name>A0A7U7GG27_9GAMM</name>
<protein>
    <recommendedName>
        <fullName evidence="3">NRDE family protein</fullName>
    </recommendedName>
</protein>
<proteinExistence type="predicted"/>
<dbReference type="PANTHER" id="PTHR17985">
    <property type="entry name" value="SER/THR-RICH PROTEIN T10 IN DGCR REGION"/>
    <property type="match status" value="1"/>
</dbReference>
<organism evidence="1 2">
    <name type="scientific">Candidatus Contendobacter odensis Run_B_J11</name>
    <dbReference type="NCBI Taxonomy" id="1400861"/>
    <lineage>
        <taxon>Bacteria</taxon>
        <taxon>Pseudomonadati</taxon>
        <taxon>Pseudomonadota</taxon>
        <taxon>Gammaproteobacteria</taxon>
        <taxon>Candidatus Competibacteraceae</taxon>
        <taxon>Candidatus Contendibacter</taxon>
    </lineage>
</organism>
<dbReference type="AlphaFoldDB" id="A0A7U7GG27"/>
<dbReference type="Pfam" id="PF05742">
    <property type="entry name" value="TANGO2"/>
    <property type="match status" value="1"/>
</dbReference>